<keyword evidence="1" id="KW-1133">Transmembrane helix</keyword>
<keyword evidence="1" id="KW-0472">Membrane</keyword>
<organism evidence="2">
    <name type="scientific">marine metagenome</name>
    <dbReference type="NCBI Taxonomy" id="408172"/>
    <lineage>
        <taxon>unclassified sequences</taxon>
        <taxon>metagenomes</taxon>
        <taxon>ecological metagenomes</taxon>
    </lineage>
</organism>
<feature type="transmembrane region" description="Helical" evidence="1">
    <location>
        <begin position="6"/>
        <end position="26"/>
    </location>
</feature>
<accession>A0A382B536</accession>
<keyword evidence="1" id="KW-0812">Transmembrane</keyword>
<dbReference type="EMBL" id="UINC01028272">
    <property type="protein sequence ID" value="SVB08960.1"/>
    <property type="molecule type" value="Genomic_DNA"/>
</dbReference>
<proteinExistence type="predicted"/>
<feature type="non-terminal residue" evidence="2">
    <location>
        <position position="1"/>
    </location>
</feature>
<sequence>RQSNYTIIWFNLTFLLIKATTAIDVYNMASNIF</sequence>
<dbReference type="AlphaFoldDB" id="A0A382B536"/>
<protein>
    <submittedName>
        <fullName evidence="2">Uncharacterized protein</fullName>
    </submittedName>
</protein>
<evidence type="ECO:0000256" key="1">
    <source>
        <dbReference type="SAM" id="Phobius"/>
    </source>
</evidence>
<reference evidence="2" key="1">
    <citation type="submission" date="2018-05" db="EMBL/GenBank/DDBJ databases">
        <authorList>
            <person name="Lanie J.A."/>
            <person name="Ng W.-L."/>
            <person name="Kazmierczak K.M."/>
            <person name="Andrzejewski T.M."/>
            <person name="Davidsen T.M."/>
            <person name="Wayne K.J."/>
            <person name="Tettelin H."/>
            <person name="Glass J.I."/>
            <person name="Rusch D."/>
            <person name="Podicherti R."/>
            <person name="Tsui H.-C.T."/>
            <person name="Winkler M.E."/>
        </authorList>
    </citation>
    <scope>NUCLEOTIDE SEQUENCE</scope>
</reference>
<name>A0A382B536_9ZZZZ</name>
<evidence type="ECO:0000313" key="2">
    <source>
        <dbReference type="EMBL" id="SVB08960.1"/>
    </source>
</evidence>
<gene>
    <name evidence="2" type="ORF">METZ01_LOCUS161814</name>
</gene>